<organism evidence="3 4">
    <name type="scientific">Arabidopsis thaliana</name>
    <name type="common">Mouse-ear cress</name>
    <dbReference type="NCBI Taxonomy" id="3702"/>
    <lineage>
        <taxon>Eukaryota</taxon>
        <taxon>Viridiplantae</taxon>
        <taxon>Streptophyta</taxon>
        <taxon>Embryophyta</taxon>
        <taxon>Tracheophyta</taxon>
        <taxon>Spermatophyta</taxon>
        <taxon>Magnoliopsida</taxon>
        <taxon>eudicotyledons</taxon>
        <taxon>Gunneridae</taxon>
        <taxon>Pentapetalae</taxon>
        <taxon>rosids</taxon>
        <taxon>malvids</taxon>
        <taxon>Brassicales</taxon>
        <taxon>Brassicaceae</taxon>
        <taxon>Camelineae</taxon>
        <taxon>Arabidopsis</taxon>
    </lineage>
</organism>
<feature type="compositionally biased region" description="Basic residues" evidence="1">
    <location>
        <begin position="1"/>
        <end position="14"/>
    </location>
</feature>
<dbReference type="Gene3D" id="2.120.10.80">
    <property type="entry name" value="Kelch-type beta propeller"/>
    <property type="match status" value="1"/>
</dbReference>
<dbReference type="SUPFAM" id="SSF117281">
    <property type="entry name" value="Kelch motif"/>
    <property type="match status" value="1"/>
</dbReference>
<dbReference type="PROSITE" id="PS50181">
    <property type="entry name" value="FBOX"/>
    <property type="match status" value="1"/>
</dbReference>
<accession>A0A178UV84</accession>
<evidence type="ECO:0000313" key="3">
    <source>
        <dbReference type="EMBL" id="OAO96762.1"/>
    </source>
</evidence>
<dbReference type="SMART" id="SM00256">
    <property type="entry name" value="FBOX"/>
    <property type="match status" value="1"/>
</dbReference>
<feature type="compositionally biased region" description="Low complexity" evidence="1">
    <location>
        <begin position="15"/>
        <end position="32"/>
    </location>
</feature>
<dbReference type="InterPro" id="IPR057499">
    <property type="entry name" value="Kelch_FKB95"/>
</dbReference>
<evidence type="ECO:0000256" key="1">
    <source>
        <dbReference type="SAM" id="MobiDB-lite"/>
    </source>
</evidence>
<feature type="domain" description="F-box" evidence="2">
    <location>
        <begin position="27"/>
        <end position="73"/>
    </location>
</feature>
<dbReference type="PANTHER" id="PTHR24414:SF91">
    <property type="entry name" value="(RAPE) HYPOTHETICAL PROTEIN"/>
    <property type="match status" value="1"/>
</dbReference>
<dbReference type="InterPro" id="IPR036047">
    <property type="entry name" value="F-box-like_dom_sf"/>
</dbReference>
<comment type="caution">
    <text evidence="3">The sequence shown here is derived from an EMBL/GenBank/DDBJ whole genome shotgun (WGS) entry which is preliminary data.</text>
</comment>
<dbReference type="Pfam" id="PF00646">
    <property type="entry name" value="F-box"/>
    <property type="match status" value="1"/>
</dbReference>
<protein>
    <recommendedName>
        <fullName evidence="2">F-box domain-containing protein</fullName>
    </recommendedName>
</protein>
<dbReference type="Proteomes" id="UP000078284">
    <property type="component" value="Chromosome 4"/>
</dbReference>
<gene>
    <name evidence="3" type="ordered locus">AXX17_At4g23320</name>
</gene>
<dbReference type="InterPro" id="IPR006652">
    <property type="entry name" value="Kelch_1"/>
</dbReference>
<dbReference type="Pfam" id="PF25210">
    <property type="entry name" value="Kelch_FKB95"/>
    <property type="match status" value="1"/>
</dbReference>
<evidence type="ECO:0000259" key="2">
    <source>
        <dbReference type="PROSITE" id="PS50181"/>
    </source>
</evidence>
<dbReference type="EMBL" id="LUHQ01000004">
    <property type="protein sequence ID" value="OAO96762.1"/>
    <property type="molecule type" value="Genomic_DNA"/>
</dbReference>
<dbReference type="SMART" id="SM00612">
    <property type="entry name" value="Kelch"/>
    <property type="match status" value="2"/>
</dbReference>
<sequence length="400" mass="45120">MKLRTKPPAKKTKRTTNASSPTPSSSSPSFSSLPDEIVENCLARISRSYYPTLSIVSKSFRSILSSTELYVARSHLRNTEECVYVCLSDKSFEFPKWFTLWVNPNQANSMVEKKRKKKKTIGKLLVPIPSSNLSPVSKSAIAVGSEIYVIGGKVDGALSSAVRILDCRSNTWRDAPSMTVARKRPFICLYDGKIYVIGGYNKLSESEPWAEVFDIKTQTWECLSDPGTEIRNCTIYRIAEIEGKIHFGYTQKTYAYDPKQGEWECCEGEVAFPRSQCVMESVLYTFANNYTWEDDYGCKWWSTYGYGEKVKGLESLLEIHKRNGGSSDNTTKLVACGGKLLLLWEGYMKHNPNNRKKIWCAVIALEKRDGGKVWGIVEWVDVVHIVPTSCKLLHCLVVSV</sequence>
<feature type="region of interest" description="Disordered" evidence="1">
    <location>
        <begin position="1"/>
        <end position="32"/>
    </location>
</feature>
<dbReference type="AlphaFoldDB" id="A0A178UV84"/>
<name>A0A178UV84_ARATH</name>
<reference evidence="4" key="1">
    <citation type="journal article" date="2016" name="Proc. Natl. Acad. Sci. U.S.A.">
        <title>Chromosome-level assembly of Arabidopsis thaliana Ler reveals the extent of translocation and inversion polymorphisms.</title>
        <authorList>
            <person name="Zapata L."/>
            <person name="Ding J."/>
            <person name="Willing E.M."/>
            <person name="Hartwig B."/>
            <person name="Bezdan D."/>
            <person name="Jiao W.B."/>
            <person name="Patel V."/>
            <person name="Velikkakam James G."/>
            <person name="Koornneef M."/>
            <person name="Ossowski S."/>
            <person name="Schneeberger K."/>
        </authorList>
    </citation>
    <scope>NUCLEOTIDE SEQUENCE [LARGE SCALE GENOMIC DNA]</scope>
    <source>
        <strain evidence="4">cv. Landsberg erecta</strain>
    </source>
</reference>
<dbReference type="ExpressionAtlas" id="A0A178UV84">
    <property type="expression patterns" value="baseline and differential"/>
</dbReference>
<dbReference type="CDD" id="cd22152">
    <property type="entry name" value="F-box_AtAFR-like"/>
    <property type="match status" value="1"/>
</dbReference>
<proteinExistence type="predicted"/>
<evidence type="ECO:0000313" key="4">
    <source>
        <dbReference type="Proteomes" id="UP000078284"/>
    </source>
</evidence>
<dbReference type="InterPro" id="IPR001810">
    <property type="entry name" value="F-box_dom"/>
</dbReference>
<dbReference type="PANTHER" id="PTHR24414">
    <property type="entry name" value="F-BOX/KELCH-REPEAT PROTEIN SKIP4"/>
    <property type="match status" value="1"/>
</dbReference>
<dbReference type="SUPFAM" id="SSF81383">
    <property type="entry name" value="F-box domain"/>
    <property type="match status" value="1"/>
</dbReference>
<dbReference type="InterPro" id="IPR015915">
    <property type="entry name" value="Kelch-typ_b-propeller"/>
</dbReference>
<dbReference type="InterPro" id="IPR050354">
    <property type="entry name" value="F-box/kelch-repeat_ARATH"/>
</dbReference>